<dbReference type="AlphaFoldDB" id="A0A0A0DAQ2"/>
<comment type="similarity">
    <text evidence="1 2">Belongs to the cytochrome P450 family.</text>
</comment>
<dbReference type="Pfam" id="PF00067">
    <property type="entry name" value="p450"/>
    <property type="match status" value="1"/>
</dbReference>
<evidence type="ECO:0000256" key="1">
    <source>
        <dbReference type="ARBA" id="ARBA00010617"/>
    </source>
</evidence>
<dbReference type="EMBL" id="JANX01000042">
    <property type="protein sequence ID" value="KGM35194.1"/>
    <property type="molecule type" value="Genomic_DNA"/>
</dbReference>
<dbReference type="GO" id="GO:0005506">
    <property type="term" value="F:iron ion binding"/>
    <property type="evidence" value="ECO:0007669"/>
    <property type="project" value="InterPro"/>
</dbReference>
<dbReference type="PANTHER" id="PTHR46696:SF1">
    <property type="entry name" value="CYTOCHROME P450 YJIB-RELATED"/>
    <property type="match status" value="1"/>
</dbReference>
<dbReference type="InterPro" id="IPR002397">
    <property type="entry name" value="Cyt_P450_B"/>
</dbReference>
<keyword evidence="2" id="KW-0479">Metal-binding</keyword>
<keyword evidence="2" id="KW-0349">Heme</keyword>
<evidence type="ECO:0000256" key="2">
    <source>
        <dbReference type="RuleBase" id="RU000461"/>
    </source>
</evidence>
<dbReference type="PROSITE" id="PS00086">
    <property type="entry name" value="CYTOCHROME_P450"/>
    <property type="match status" value="1"/>
</dbReference>
<reference evidence="3 4" key="1">
    <citation type="submission" date="2014-01" db="EMBL/GenBank/DDBJ databases">
        <title>Genome sequence determination for a cystic fibrosis isolate, Inquilinus limosus.</title>
        <authorList>
            <person name="Pino M."/>
            <person name="Di Conza J."/>
            <person name="Gutkind G."/>
        </authorList>
    </citation>
    <scope>NUCLEOTIDE SEQUENCE [LARGE SCALE GENOMIC DNA]</scope>
    <source>
        <strain evidence="3 4">MP06</strain>
    </source>
</reference>
<keyword evidence="2" id="KW-0560">Oxidoreductase</keyword>
<accession>A0A0A0DAQ2</accession>
<dbReference type="InterPro" id="IPR017972">
    <property type="entry name" value="Cyt_P450_CS"/>
</dbReference>
<dbReference type="PRINTS" id="PR00359">
    <property type="entry name" value="BP450"/>
</dbReference>
<evidence type="ECO:0008006" key="5">
    <source>
        <dbReference type="Google" id="ProtNLM"/>
    </source>
</evidence>
<organism evidence="3 4">
    <name type="scientific">Inquilinus limosus MP06</name>
    <dbReference type="NCBI Taxonomy" id="1398085"/>
    <lineage>
        <taxon>Bacteria</taxon>
        <taxon>Pseudomonadati</taxon>
        <taxon>Pseudomonadota</taxon>
        <taxon>Alphaproteobacteria</taxon>
        <taxon>Rhodospirillales</taxon>
        <taxon>Rhodospirillaceae</taxon>
        <taxon>Inquilinus</taxon>
    </lineage>
</organism>
<dbReference type="SUPFAM" id="SSF48264">
    <property type="entry name" value="Cytochrome P450"/>
    <property type="match status" value="1"/>
</dbReference>
<dbReference type="GO" id="GO:0004497">
    <property type="term" value="F:monooxygenase activity"/>
    <property type="evidence" value="ECO:0007669"/>
    <property type="project" value="UniProtKB-KW"/>
</dbReference>
<dbReference type="RefSeq" id="WP_034832889.1">
    <property type="nucleotide sequence ID" value="NZ_JANX01000042.1"/>
</dbReference>
<dbReference type="InterPro" id="IPR001128">
    <property type="entry name" value="Cyt_P450"/>
</dbReference>
<dbReference type="Gene3D" id="1.10.630.10">
    <property type="entry name" value="Cytochrome P450"/>
    <property type="match status" value="1"/>
</dbReference>
<evidence type="ECO:0000313" key="4">
    <source>
        <dbReference type="Proteomes" id="UP000029995"/>
    </source>
</evidence>
<feature type="non-terminal residue" evidence="3">
    <location>
        <position position="1"/>
    </location>
</feature>
<keyword evidence="2" id="KW-0408">Iron</keyword>
<dbReference type="PANTHER" id="PTHR46696">
    <property type="entry name" value="P450, PUTATIVE (EUROFUNG)-RELATED"/>
    <property type="match status" value="1"/>
</dbReference>
<dbReference type="OrthoDB" id="9764248at2"/>
<name>A0A0A0DAQ2_9PROT</name>
<dbReference type="Proteomes" id="UP000029995">
    <property type="component" value="Unassembled WGS sequence"/>
</dbReference>
<dbReference type="GO" id="GO:0016705">
    <property type="term" value="F:oxidoreductase activity, acting on paired donors, with incorporation or reduction of molecular oxygen"/>
    <property type="evidence" value="ECO:0007669"/>
    <property type="project" value="InterPro"/>
</dbReference>
<sequence>ANAVGFLFQARDAGAGLLGNAIVALCARPELRRAVTADRTLLPGLVQEVLRCDPPAQNTRRFVAEDTEIAGQRLQAGDAVLVVIAAANRDPALNRDPDRFDPARTGRRRLTFGHGRHACPGEDIAAVIAVAGLDALLDRLSHWSERPAGYKPSPNIRMPRFA</sequence>
<comment type="caution">
    <text evidence="3">The sequence shown here is derived from an EMBL/GenBank/DDBJ whole genome shotgun (WGS) entry which is preliminary data.</text>
</comment>
<proteinExistence type="inferred from homology"/>
<keyword evidence="2" id="KW-0503">Monooxygenase</keyword>
<dbReference type="InterPro" id="IPR036396">
    <property type="entry name" value="Cyt_P450_sf"/>
</dbReference>
<protein>
    <recommendedName>
        <fullName evidence="5">Cytochrome P450</fullName>
    </recommendedName>
</protein>
<gene>
    <name evidence="3" type="ORF">P409_05815</name>
</gene>
<evidence type="ECO:0000313" key="3">
    <source>
        <dbReference type="EMBL" id="KGM35194.1"/>
    </source>
</evidence>
<dbReference type="GO" id="GO:0020037">
    <property type="term" value="F:heme binding"/>
    <property type="evidence" value="ECO:0007669"/>
    <property type="project" value="InterPro"/>
</dbReference>